<comment type="similarity">
    <text evidence="1 3">Belongs to the pirin family.</text>
</comment>
<proteinExistence type="inferred from homology"/>
<feature type="binding site" evidence="2">
    <location>
        <position position="118"/>
    </location>
    <ligand>
        <name>Fe cation</name>
        <dbReference type="ChEBI" id="CHEBI:24875"/>
    </ligand>
</feature>
<feature type="binding site" evidence="2">
    <location>
        <position position="120"/>
    </location>
    <ligand>
        <name>Fe cation</name>
        <dbReference type="ChEBI" id="CHEBI:24875"/>
    </ligand>
</feature>
<dbReference type="InterPro" id="IPR011051">
    <property type="entry name" value="RmlC_Cupin_sf"/>
</dbReference>
<organism evidence="6 7">
    <name type="scientific">Flavobacterium orientale</name>
    <dbReference type="NCBI Taxonomy" id="1756020"/>
    <lineage>
        <taxon>Bacteria</taxon>
        <taxon>Pseudomonadati</taxon>
        <taxon>Bacteroidota</taxon>
        <taxon>Flavobacteriia</taxon>
        <taxon>Flavobacteriales</taxon>
        <taxon>Flavobacteriaceae</taxon>
        <taxon>Flavobacterium</taxon>
    </lineage>
</organism>
<keyword evidence="2" id="KW-0479">Metal-binding</keyword>
<evidence type="ECO:0008006" key="8">
    <source>
        <dbReference type="Google" id="ProtNLM"/>
    </source>
</evidence>
<dbReference type="Pfam" id="PF02678">
    <property type="entry name" value="Pirin"/>
    <property type="match status" value="1"/>
</dbReference>
<comment type="cofactor">
    <cofactor evidence="2">
        <name>Fe cation</name>
        <dbReference type="ChEBI" id="CHEBI:24875"/>
    </cofactor>
    <text evidence="2">Binds 1 Fe cation per subunit.</text>
</comment>
<dbReference type="AlphaFoldDB" id="A0A917D9A9"/>
<dbReference type="GO" id="GO:0046872">
    <property type="term" value="F:metal ion binding"/>
    <property type="evidence" value="ECO:0007669"/>
    <property type="project" value="UniProtKB-KW"/>
</dbReference>
<feature type="domain" description="Pirin N-terminal" evidence="4">
    <location>
        <begin position="25"/>
        <end position="136"/>
    </location>
</feature>
<reference evidence="6" key="1">
    <citation type="journal article" date="2014" name="Int. J. Syst. Evol. Microbiol.">
        <title>Complete genome sequence of Corynebacterium casei LMG S-19264T (=DSM 44701T), isolated from a smear-ripened cheese.</title>
        <authorList>
            <consortium name="US DOE Joint Genome Institute (JGI-PGF)"/>
            <person name="Walter F."/>
            <person name="Albersmeier A."/>
            <person name="Kalinowski J."/>
            <person name="Ruckert C."/>
        </authorList>
    </citation>
    <scope>NUCLEOTIDE SEQUENCE</scope>
    <source>
        <strain evidence="6">CGMCC 1.12506</strain>
    </source>
</reference>
<comment type="caution">
    <text evidence="6">The sequence shown here is derived from an EMBL/GenBank/DDBJ whole genome shotgun (WGS) entry which is preliminary data.</text>
</comment>
<evidence type="ECO:0000313" key="6">
    <source>
        <dbReference type="EMBL" id="GGD13239.1"/>
    </source>
</evidence>
<dbReference type="PANTHER" id="PTHR43212">
    <property type="entry name" value="QUERCETIN 2,3-DIOXYGENASE"/>
    <property type="match status" value="1"/>
</dbReference>
<dbReference type="InterPro" id="IPR014710">
    <property type="entry name" value="RmlC-like_jellyroll"/>
</dbReference>
<feature type="binding site" evidence="2">
    <location>
        <position position="74"/>
    </location>
    <ligand>
        <name>Fe cation</name>
        <dbReference type="ChEBI" id="CHEBI:24875"/>
    </ligand>
</feature>
<name>A0A917D9A9_9FLAO</name>
<dbReference type="InterPro" id="IPR012093">
    <property type="entry name" value="Pirin"/>
</dbReference>
<feature type="domain" description="Quercetin 2,3-dioxygenase C-terminal cupin" evidence="5">
    <location>
        <begin position="164"/>
        <end position="249"/>
    </location>
</feature>
<protein>
    <recommendedName>
        <fullName evidence="8">Pirin</fullName>
    </recommendedName>
</protein>
<evidence type="ECO:0000256" key="3">
    <source>
        <dbReference type="RuleBase" id="RU003457"/>
    </source>
</evidence>
<sequence length="252" mass="28530">MSSKFVLINNKKIMVMENTILHKANERGHADHGWLNAYHSFSFANWYNPDKVQFGVLRVLNDDTVAAGMGFGMHPHDNMEIITIPLEGDLAHKDSMGNAETIKFGDVQVMSAGTGIRHSEFNPNADKLTKLLQIWLFPNKRNVEPRYQQITLDVNDRHNKLQQILSPNPDDEGVWIYQDAWFHLGKFEKGLTENYTIKREGNGVYAFVISGSVTINGQALDTRDALGIWDTEKLEIATTSDAELLLMDIPME</sequence>
<evidence type="ECO:0000256" key="2">
    <source>
        <dbReference type="PIRSR" id="PIRSR006232-1"/>
    </source>
</evidence>
<dbReference type="SUPFAM" id="SSF51182">
    <property type="entry name" value="RmlC-like cupins"/>
    <property type="match status" value="1"/>
</dbReference>
<dbReference type="PIRSF" id="PIRSF006232">
    <property type="entry name" value="Pirin"/>
    <property type="match status" value="1"/>
</dbReference>
<dbReference type="InterPro" id="IPR041602">
    <property type="entry name" value="Quercetinase_C"/>
</dbReference>
<dbReference type="Gene3D" id="2.60.120.10">
    <property type="entry name" value="Jelly Rolls"/>
    <property type="match status" value="2"/>
</dbReference>
<reference evidence="6" key="2">
    <citation type="submission" date="2020-09" db="EMBL/GenBank/DDBJ databases">
        <authorList>
            <person name="Sun Q."/>
            <person name="Zhou Y."/>
        </authorList>
    </citation>
    <scope>NUCLEOTIDE SEQUENCE</scope>
    <source>
        <strain evidence="6">CGMCC 1.12506</strain>
    </source>
</reference>
<evidence type="ECO:0000256" key="1">
    <source>
        <dbReference type="ARBA" id="ARBA00008416"/>
    </source>
</evidence>
<dbReference type="Pfam" id="PF17954">
    <property type="entry name" value="Pirin_C_2"/>
    <property type="match status" value="1"/>
</dbReference>
<dbReference type="PANTHER" id="PTHR43212:SF3">
    <property type="entry name" value="QUERCETIN 2,3-DIOXYGENASE"/>
    <property type="match status" value="1"/>
</dbReference>
<evidence type="ECO:0000313" key="7">
    <source>
        <dbReference type="Proteomes" id="UP000625735"/>
    </source>
</evidence>
<keyword evidence="7" id="KW-1185">Reference proteome</keyword>
<dbReference type="InterPro" id="IPR003829">
    <property type="entry name" value="Pirin_N_dom"/>
</dbReference>
<evidence type="ECO:0000259" key="5">
    <source>
        <dbReference type="Pfam" id="PF17954"/>
    </source>
</evidence>
<gene>
    <name evidence="6" type="ORF">GCM10011343_00370</name>
</gene>
<dbReference type="Proteomes" id="UP000625735">
    <property type="component" value="Unassembled WGS sequence"/>
</dbReference>
<keyword evidence="2" id="KW-0408">Iron</keyword>
<dbReference type="EMBL" id="BMFG01000001">
    <property type="protein sequence ID" value="GGD13239.1"/>
    <property type="molecule type" value="Genomic_DNA"/>
</dbReference>
<accession>A0A917D9A9</accession>
<feature type="binding site" evidence="2">
    <location>
        <position position="76"/>
    </location>
    <ligand>
        <name>Fe cation</name>
        <dbReference type="ChEBI" id="CHEBI:24875"/>
    </ligand>
</feature>
<evidence type="ECO:0000259" key="4">
    <source>
        <dbReference type="Pfam" id="PF02678"/>
    </source>
</evidence>
<dbReference type="CDD" id="cd02910">
    <property type="entry name" value="cupin_Yhhw_N"/>
    <property type="match status" value="1"/>
</dbReference>